<evidence type="ECO:0000256" key="1">
    <source>
        <dbReference type="SAM" id="MobiDB-lite"/>
    </source>
</evidence>
<dbReference type="AlphaFoldDB" id="A0A2Z3YSY0"/>
<reference evidence="4" key="1">
    <citation type="submission" date="2017-11" db="EMBL/GenBank/DDBJ databases">
        <title>Otitis media/interna in a cat caused by the recently described species Corynebacterium provencense.</title>
        <authorList>
            <person name="Kittl S."/>
            <person name="Brodard I."/>
            <person name="Rychener L."/>
            <person name="Jores J."/>
            <person name="Roosje P."/>
            <person name="Gobeli Brawand S."/>
        </authorList>
    </citation>
    <scope>NUCLEOTIDE SEQUENCE [LARGE SCALE GENOMIC DNA]</scope>
    <source>
        <strain evidence="4">17KM38</strain>
    </source>
</reference>
<feature type="chain" id="PRO_5039032590" description="Secreted protein" evidence="2">
    <location>
        <begin position="23"/>
        <end position="102"/>
    </location>
</feature>
<keyword evidence="4" id="KW-1185">Reference proteome</keyword>
<organism evidence="3 4">
    <name type="scientific">Corynebacterium provencense</name>
    <dbReference type="NCBI Taxonomy" id="1737425"/>
    <lineage>
        <taxon>Bacteria</taxon>
        <taxon>Bacillati</taxon>
        <taxon>Actinomycetota</taxon>
        <taxon>Actinomycetes</taxon>
        <taxon>Mycobacteriales</taxon>
        <taxon>Corynebacteriaceae</taxon>
        <taxon>Corynebacterium</taxon>
    </lineage>
</organism>
<sequence length="102" mass="10577">MFVTVITGVVCLSIGFVAGAAAVVGSVQKAPSSESVQGGASGAPESLESLEPSAGHRHSWSMWELEDAPRPGESGEGRAGGEWVQSRRCSGCGYVQREIRSL</sequence>
<dbReference type="Proteomes" id="UP000247696">
    <property type="component" value="Chromosome"/>
</dbReference>
<evidence type="ECO:0000313" key="4">
    <source>
        <dbReference type="Proteomes" id="UP000247696"/>
    </source>
</evidence>
<dbReference type="EMBL" id="CP024988">
    <property type="protein sequence ID" value="AWT26801.1"/>
    <property type="molecule type" value="Genomic_DNA"/>
</dbReference>
<gene>
    <name evidence="3" type="ORF">Csp1_20360</name>
</gene>
<proteinExistence type="predicted"/>
<feature type="signal peptide" evidence="2">
    <location>
        <begin position="1"/>
        <end position="22"/>
    </location>
</feature>
<feature type="region of interest" description="Disordered" evidence="1">
    <location>
        <begin position="30"/>
        <end position="85"/>
    </location>
</feature>
<accession>A0A2Z3YSY0</accession>
<protein>
    <recommendedName>
        <fullName evidence="5">Secreted protein</fullName>
    </recommendedName>
</protein>
<feature type="compositionally biased region" description="Basic and acidic residues" evidence="1">
    <location>
        <begin position="67"/>
        <end position="76"/>
    </location>
</feature>
<dbReference type="RefSeq" id="WP_066587832.1">
    <property type="nucleotide sequence ID" value="NZ_CABKVS010000002.1"/>
</dbReference>
<evidence type="ECO:0008006" key="5">
    <source>
        <dbReference type="Google" id="ProtNLM"/>
    </source>
</evidence>
<keyword evidence="2" id="KW-0732">Signal</keyword>
<evidence type="ECO:0000313" key="3">
    <source>
        <dbReference type="EMBL" id="AWT26801.1"/>
    </source>
</evidence>
<dbReference type="KEGG" id="cpre:Csp1_20360"/>
<name>A0A2Z3YSY0_9CORY</name>
<evidence type="ECO:0000256" key="2">
    <source>
        <dbReference type="SAM" id="SignalP"/>
    </source>
</evidence>